<sequence>MFSLNDYLAGAGQGKLDALSSFYENAFICAHRVIALNLKATQSLMEGNLSEVKALLDSRDAASLHQAQSDMAHKLIQQAVGYAVGFQEVVAENQQKLSNLSAATGADGTPAPPGASVAPLMIDVVSGLLDTAARSRDAMMEMARQVDEGLNKRPPAGG</sequence>
<evidence type="ECO:0000313" key="2">
    <source>
        <dbReference type="EMBL" id="GEC97650.1"/>
    </source>
</evidence>
<dbReference type="Proteomes" id="UP000318422">
    <property type="component" value="Unassembled WGS sequence"/>
</dbReference>
<evidence type="ECO:0000313" key="3">
    <source>
        <dbReference type="Proteomes" id="UP000318422"/>
    </source>
</evidence>
<dbReference type="OrthoDB" id="9857771at2"/>
<accession>A0A4Y4D4E9</accession>
<dbReference type="RefSeq" id="WP_141354951.1">
    <property type="nucleotide sequence ID" value="NZ_BJNV01000107.1"/>
</dbReference>
<dbReference type="AlphaFoldDB" id="A0A4Y4D4E9"/>
<feature type="domain" description="Phasin" evidence="1">
    <location>
        <begin position="10"/>
        <end position="100"/>
    </location>
</feature>
<keyword evidence="3" id="KW-1185">Reference proteome</keyword>
<dbReference type="Pfam" id="PF09361">
    <property type="entry name" value="Phasin_2"/>
    <property type="match status" value="1"/>
</dbReference>
<dbReference type="EMBL" id="BJNV01000107">
    <property type="protein sequence ID" value="GEC97650.1"/>
    <property type="molecule type" value="Genomic_DNA"/>
</dbReference>
<evidence type="ECO:0000259" key="1">
    <source>
        <dbReference type="Pfam" id="PF09361"/>
    </source>
</evidence>
<organism evidence="2 3">
    <name type="scientific">Zoogloea ramigera</name>
    <dbReference type="NCBI Taxonomy" id="350"/>
    <lineage>
        <taxon>Bacteria</taxon>
        <taxon>Pseudomonadati</taxon>
        <taxon>Pseudomonadota</taxon>
        <taxon>Betaproteobacteria</taxon>
        <taxon>Rhodocyclales</taxon>
        <taxon>Zoogloeaceae</taxon>
        <taxon>Zoogloea</taxon>
    </lineage>
</organism>
<name>A0A4Y4D4E9_ZOORA</name>
<reference evidence="2 3" key="1">
    <citation type="submission" date="2019-06" db="EMBL/GenBank/DDBJ databases">
        <title>Whole genome shotgun sequence of Zoogloea ramigera NBRC 15342.</title>
        <authorList>
            <person name="Hosoyama A."/>
            <person name="Uohara A."/>
            <person name="Ohji S."/>
            <person name="Ichikawa N."/>
        </authorList>
    </citation>
    <scope>NUCLEOTIDE SEQUENCE [LARGE SCALE GENOMIC DNA]</scope>
    <source>
        <strain evidence="2 3">NBRC 15342</strain>
    </source>
</reference>
<dbReference type="InterPro" id="IPR018968">
    <property type="entry name" value="Phasin"/>
</dbReference>
<comment type="caution">
    <text evidence="2">The sequence shown here is derived from an EMBL/GenBank/DDBJ whole genome shotgun (WGS) entry which is preliminary data.</text>
</comment>
<gene>
    <name evidence="2" type="ORF">ZRA01_37230</name>
</gene>
<proteinExistence type="predicted"/>
<protein>
    <recommendedName>
        <fullName evidence="1">Phasin domain-containing protein</fullName>
    </recommendedName>
</protein>